<dbReference type="Gene3D" id="3.40.50.300">
    <property type="entry name" value="P-loop containing nucleotide triphosphate hydrolases"/>
    <property type="match status" value="2"/>
</dbReference>
<evidence type="ECO:0000313" key="5">
    <source>
        <dbReference type="Proteomes" id="UP001492541"/>
    </source>
</evidence>
<evidence type="ECO:0000259" key="3">
    <source>
        <dbReference type="Pfam" id="PF13175"/>
    </source>
</evidence>
<dbReference type="GeneID" id="90448603"/>
<feature type="domain" description="Endonuclease GajA/Old nuclease/RecF-like AAA" evidence="3">
    <location>
        <begin position="6"/>
        <end position="474"/>
    </location>
</feature>
<evidence type="ECO:0000313" key="4">
    <source>
        <dbReference type="EMBL" id="XAT64335.1"/>
    </source>
</evidence>
<evidence type="ECO:0000256" key="1">
    <source>
        <dbReference type="ARBA" id="ARBA00023054"/>
    </source>
</evidence>
<dbReference type="InterPro" id="IPR027417">
    <property type="entry name" value="P-loop_NTPase"/>
</dbReference>
<dbReference type="RefSeq" id="WP_346297676.1">
    <property type="nucleotide sequence ID" value="NZ_CP087714.1"/>
</dbReference>
<keyword evidence="1 2" id="KW-0175">Coiled coil</keyword>
<name>A0ABZ3H6I3_GEOAI</name>
<dbReference type="PANTHER" id="PTHR32114">
    <property type="entry name" value="ABC TRANSPORTER ABCH.3"/>
    <property type="match status" value="1"/>
</dbReference>
<sequence>MVGGEMIREVYIENIKSYKSQKIAFTKGLNAIIGENGAGKSTILESIGFALFNSLPYNISDFIRRGELKGEIRIKFESPADGRVYRIVRKIDRDRTAEYYVEDLELGRIAEGVKDVKGWIRNHLGLDVEPEVVFENAIGVNQGNITSHFLLPPSARENVFSPLLGIEKYKRAFEKSRDYENFLKDRLTAVEKEILRIEENIKNLERQKEELLKRKMQVETLRAEKEKLEKKLNSVTVEFKELEKLEKEIERLENEKKIVQNTLDLNRSELNKVESRLKAIEGYEAEMAGLKEHYESYLKLNDELSGLEREIEKLENRVRELEKTRDVLLRTEERYGQLRAEIRKNKKRLEHYKEVRKKASIEETLRNRLNEIERAESELKSKIRIIDEYRERLKKLESELEDIKKSRSAREQLLKALSRLGEIEEKRDRLREVLGNLEQRKGTLEKTIEKIGSGICPILNESCERVRGEREKQERELEEITRKMQDIRKKLAKAEELVSKKIEIEKRISLITQKLEKESEVSEEIRSLRDKLEEEQRNIRSLEEIISEKDDVIKELENVEGSQKELAVLERLREEVEVKVRELADINRRVLELRKSLGDYDEIRKRLDMLKGMRRELNSKAEGLREKYDRYLYLSGIVKEKKSLLEKKAELEKTIEKLVKDYSHTADNLNNLYRKFDREKYDMLNSRIEKLRSDIHEKAGEIRAIESMISKIERELKELEELERDFEKLSFEKEKTEKKLEFVRDMREIFRKAVPELARVYSEVISADATRIFCEIMDDYSWQIEWKEDYGIRAKYMGRDIDFRQMSGGEQMVAAIAVRLALLKVLSSSSFIFLDEPTQNMDADRRRNLAQQISKISDFKQIFVISHDDTFEEMVENAIRVRKENGVSVV</sequence>
<dbReference type="Proteomes" id="UP001492541">
    <property type="component" value="Chromosome"/>
</dbReference>
<organism evidence="4 5">
    <name type="scientific">Geoglobus acetivorans</name>
    <dbReference type="NCBI Taxonomy" id="565033"/>
    <lineage>
        <taxon>Archaea</taxon>
        <taxon>Methanobacteriati</taxon>
        <taxon>Methanobacteriota</taxon>
        <taxon>Archaeoglobi</taxon>
        <taxon>Archaeoglobales</taxon>
        <taxon>Archaeoglobaceae</taxon>
        <taxon>Geoglobus</taxon>
    </lineage>
</organism>
<dbReference type="Pfam" id="PF13175">
    <property type="entry name" value="AAA_15"/>
    <property type="match status" value="1"/>
</dbReference>
<keyword evidence="5" id="KW-1185">Reference proteome</keyword>
<reference evidence="4 5" key="1">
    <citation type="submission" date="2021-11" db="EMBL/GenBank/DDBJ databases">
        <title>Whole genome of Geoglobus acetivorans.</title>
        <authorList>
            <person name="Liu D."/>
        </authorList>
    </citation>
    <scope>NUCLEOTIDE SEQUENCE [LARGE SCALE GENOMIC DNA]</scope>
    <source>
        <strain evidence="4 5">SBH6</strain>
    </source>
</reference>
<dbReference type="SUPFAM" id="SSF52540">
    <property type="entry name" value="P-loop containing nucleoside triphosphate hydrolases"/>
    <property type="match status" value="2"/>
</dbReference>
<proteinExistence type="predicted"/>
<feature type="coiled-coil region" evidence="2">
    <location>
        <begin position="180"/>
        <end position="668"/>
    </location>
</feature>
<dbReference type="PANTHER" id="PTHR32114:SF2">
    <property type="entry name" value="ABC TRANSPORTER ABCH.3"/>
    <property type="match status" value="1"/>
</dbReference>
<accession>A0ABZ3H6I3</accession>
<protein>
    <submittedName>
        <fullName evidence="4">AAA family ATPase</fullName>
    </submittedName>
</protein>
<dbReference type="EMBL" id="CP087714">
    <property type="protein sequence ID" value="XAT64335.1"/>
    <property type="molecule type" value="Genomic_DNA"/>
</dbReference>
<dbReference type="InterPro" id="IPR041685">
    <property type="entry name" value="AAA_GajA/Old/RecF-like"/>
</dbReference>
<feature type="coiled-coil region" evidence="2">
    <location>
        <begin position="702"/>
        <end position="739"/>
    </location>
</feature>
<dbReference type="Gene3D" id="1.10.287.1490">
    <property type="match status" value="1"/>
</dbReference>
<gene>
    <name evidence="4" type="ORF">LPQ35_02920</name>
</gene>
<evidence type="ECO:0000256" key="2">
    <source>
        <dbReference type="SAM" id="Coils"/>
    </source>
</evidence>